<accession>A0A6M3J5Q4</accession>
<sequence length="157" mass="18100">MQNQEFRRNCELRSADESVSNQQALEALSHIVKNPQRDAEDTRTLNQAVSVLENFIYIHQDRSKIDESCRPTVEQLQEEQSALVEDLVHKANLLRITEKALEDIRAICISSMYWKNDKYPSCARILAHHHKIVTSSQIKIAELTAIEYGDDVEVEHN</sequence>
<gene>
    <name evidence="1" type="ORF">MM415B00464_0047</name>
</gene>
<evidence type="ECO:0000313" key="1">
    <source>
        <dbReference type="EMBL" id="QJA64848.1"/>
    </source>
</evidence>
<proteinExistence type="predicted"/>
<name>A0A6M3J5Q4_9ZZZZ</name>
<dbReference type="AlphaFoldDB" id="A0A6M3J5Q4"/>
<organism evidence="1">
    <name type="scientific">viral metagenome</name>
    <dbReference type="NCBI Taxonomy" id="1070528"/>
    <lineage>
        <taxon>unclassified sequences</taxon>
        <taxon>metagenomes</taxon>
        <taxon>organismal metagenomes</taxon>
    </lineage>
</organism>
<protein>
    <submittedName>
        <fullName evidence="1">Uncharacterized protein</fullName>
    </submittedName>
</protein>
<reference evidence="1" key="1">
    <citation type="submission" date="2020-03" db="EMBL/GenBank/DDBJ databases">
        <title>The deep terrestrial virosphere.</title>
        <authorList>
            <person name="Holmfeldt K."/>
            <person name="Nilsson E."/>
            <person name="Simone D."/>
            <person name="Lopez-Fernandez M."/>
            <person name="Wu X."/>
            <person name="de Brujin I."/>
            <person name="Lundin D."/>
            <person name="Andersson A."/>
            <person name="Bertilsson S."/>
            <person name="Dopson M."/>
        </authorList>
    </citation>
    <scope>NUCLEOTIDE SEQUENCE</scope>
    <source>
        <strain evidence="1">MM415B00464</strain>
    </source>
</reference>
<dbReference type="EMBL" id="MT141527">
    <property type="protein sequence ID" value="QJA64848.1"/>
    <property type="molecule type" value="Genomic_DNA"/>
</dbReference>